<evidence type="ECO:0000256" key="3">
    <source>
        <dbReference type="ARBA" id="ARBA00009993"/>
    </source>
</evidence>
<evidence type="ECO:0000256" key="4">
    <source>
        <dbReference type="ARBA" id="ARBA00022786"/>
    </source>
</evidence>
<dbReference type="EMBL" id="CM002873">
    <property type="protein sequence ID" value="KFK35210.1"/>
    <property type="molecule type" value="Genomic_DNA"/>
</dbReference>
<dbReference type="SUPFAM" id="SSF81382">
    <property type="entry name" value="Skp1 dimerisation domain-like"/>
    <property type="match status" value="1"/>
</dbReference>
<dbReference type="InterPro" id="IPR036296">
    <property type="entry name" value="SKP1-like_dim_sf"/>
</dbReference>
<comment type="subunit">
    <text evidence="7">Part of a SCF (SKP1-cullin-F-box) protein ligase complex.</text>
</comment>
<evidence type="ECO:0000259" key="9">
    <source>
        <dbReference type="Pfam" id="PF03931"/>
    </source>
</evidence>
<comment type="function">
    <text evidence="6 7">Involved in ubiquitination and subsequent proteasomal degradation of target proteins. Together with CUL1, RBX1 and a F-box protein, it forms a SCF E3 ubiquitin ligase complex. The functional specificity of this complex depends on the type of F-box protein. In the SCF complex, it serves as an adapter that links the F-box protein to CUL1.</text>
</comment>
<dbReference type="Gramene" id="KFK35210">
    <property type="protein sequence ID" value="KFK35210"/>
    <property type="gene ID" value="AALP_AA5G254700"/>
</dbReference>
<dbReference type="Pfam" id="PF03931">
    <property type="entry name" value="Skp1_POZ"/>
    <property type="match status" value="1"/>
</dbReference>
<gene>
    <name evidence="10" type="ordered locus">AALP_Aa5g254700</name>
</gene>
<dbReference type="UniPathway" id="UPA00143"/>
<protein>
    <recommendedName>
        <fullName evidence="7">SKP1-like protein</fullName>
    </recommendedName>
</protein>
<reference evidence="11" key="1">
    <citation type="journal article" date="2015" name="Nat. Plants">
        <title>Genome expansion of Arabis alpina linked with retrotransposition and reduced symmetric DNA methylation.</title>
        <authorList>
            <person name="Willing E.M."/>
            <person name="Rawat V."/>
            <person name="Mandakova T."/>
            <person name="Maumus F."/>
            <person name="James G.V."/>
            <person name="Nordstroem K.J."/>
            <person name="Becker C."/>
            <person name="Warthmann N."/>
            <person name="Chica C."/>
            <person name="Szarzynska B."/>
            <person name="Zytnicki M."/>
            <person name="Albani M.C."/>
            <person name="Kiefer C."/>
            <person name="Bergonzi S."/>
            <person name="Castaings L."/>
            <person name="Mateos J.L."/>
            <person name="Berns M.C."/>
            <person name="Bujdoso N."/>
            <person name="Piofczyk T."/>
            <person name="de Lorenzo L."/>
            <person name="Barrero-Sicilia C."/>
            <person name="Mateos I."/>
            <person name="Piednoel M."/>
            <person name="Hagmann J."/>
            <person name="Chen-Min-Tao R."/>
            <person name="Iglesias-Fernandez R."/>
            <person name="Schuster S.C."/>
            <person name="Alonso-Blanco C."/>
            <person name="Roudier F."/>
            <person name="Carbonero P."/>
            <person name="Paz-Ares J."/>
            <person name="Davis S.J."/>
            <person name="Pecinka A."/>
            <person name="Quesneville H."/>
            <person name="Colot V."/>
            <person name="Lysak M.A."/>
            <person name="Weigel D."/>
            <person name="Coupland G."/>
            <person name="Schneeberger K."/>
        </authorList>
    </citation>
    <scope>NUCLEOTIDE SEQUENCE [LARGE SCALE GENOMIC DNA]</scope>
    <source>
        <strain evidence="11">cv. Pajares</strain>
    </source>
</reference>
<comment type="subcellular location">
    <subcellularLocation>
        <location evidence="1">Nucleus</location>
    </subcellularLocation>
</comment>
<dbReference type="InterPro" id="IPR001232">
    <property type="entry name" value="SKP1-like"/>
</dbReference>
<dbReference type="Gene3D" id="3.30.710.10">
    <property type="entry name" value="Potassium Channel Kv1.1, Chain A"/>
    <property type="match status" value="1"/>
</dbReference>
<evidence type="ECO:0000259" key="8">
    <source>
        <dbReference type="Pfam" id="PF01466"/>
    </source>
</evidence>
<feature type="domain" description="SKP1 component POZ" evidence="9">
    <location>
        <begin position="4"/>
        <end position="63"/>
    </location>
</feature>
<dbReference type="PIRSF" id="PIRSF028729">
    <property type="entry name" value="E3_ubiquit_lig_SCF_Skp"/>
    <property type="match status" value="1"/>
</dbReference>
<dbReference type="InterPro" id="IPR016073">
    <property type="entry name" value="Skp1_comp_POZ"/>
</dbReference>
<dbReference type="GO" id="GO:0005634">
    <property type="term" value="C:nucleus"/>
    <property type="evidence" value="ECO:0007669"/>
    <property type="project" value="UniProtKB-SubCell"/>
</dbReference>
<dbReference type="FunFam" id="3.30.710.10:FF:000170">
    <property type="entry name" value="SKP1-like protein 5"/>
    <property type="match status" value="1"/>
</dbReference>
<dbReference type="eggNOG" id="KOG1724">
    <property type="taxonomic scope" value="Eukaryota"/>
</dbReference>
<dbReference type="InterPro" id="IPR016072">
    <property type="entry name" value="Skp1_comp_dimer"/>
</dbReference>
<comment type="pathway">
    <text evidence="2 7">Protein modification; protein ubiquitination.</text>
</comment>
<feature type="domain" description="SKP1 component dimerisation" evidence="8">
    <location>
        <begin position="105"/>
        <end position="153"/>
    </location>
</feature>
<keyword evidence="4 7" id="KW-0833">Ubl conjugation pathway</keyword>
<dbReference type="GO" id="GO:0009867">
    <property type="term" value="P:jasmonic acid mediated signaling pathway"/>
    <property type="evidence" value="ECO:0007669"/>
    <property type="project" value="UniProtKB-ARBA"/>
</dbReference>
<dbReference type="Proteomes" id="UP000029120">
    <property type="component" value="Chromosome 5"/>
</dbReference>
<dbReference type="GO" id="GO:0016567">
    <property type="term" value="P:protein ubiquitination"/>
    <property type="evidence" value="ECO:0007669"/>
    <property type="project" value="UniProtKB-UniRule"/>
</dbReference>
<evidence type="ECO:0000313" key="10">
    <source>
        <dbReference type="EMBL" id="KFK35210.1"/>
    </source>
</evidence>
<evidence type="ECO:0000256" key="1">
    <source>
        <dbReference type="ARBA" id="ARBA00004123"/>
    </source>
</evidence>
<accession>A0A087GZA8</accession>
<evidence type="ECO:0000256" key="7">
    <source>
        <dbReference type="PIRNR" id="PIRNR028729"/>
    </source>
</evidence>
<proteinExistence type="inferred from homology"/>
<dbReference type="CDD" id="cd18322">
    <property type="entry name" value="BTB_POZ_SKP1"/>
    <property type="match status" value="1"/>
</dbReference>
<sequence>MSTKMIMLKSSDGEPFEIEEPVALQSETIAHIIEDDCATNEIPLANVKGTILSKVIEYCKKHVGESETCTDEAKEELKKWDKEFMEMDESTIFDLILASNYLNIKSLLELTCQTVADMIAACKSADEIREKFQIENDFTPEEEERVRKENEWAFE</sequence>
<dbReference type="PANTHER" id="PTHR11165">
    <property type="entry name" value="SKP1"/>
    <property type="match status" value="1"/>
</dbReference>
<dbReference type="OMA" id="IVKENQW"/>
<name>A0A087GZA8_ARAAL</name>
<dbReference type="SUPFAM" id="SSF54695">
    <property type="entry name" value="POZ domain"/>
    <property type="match status" value="1"/>
</dbReference>
<dbReference type="SMART" id="SM00512">
    <property type="entry name" value="Skp1"/>
    <property type="match status" value="1"/>
</dbReference>
<evidence type="ECO:0000256" key="6">
    <source>
        <dbReference type="ARBA" id="ARBA00054396"/>
    </source>
</evidence>
<keyword evidence="5" id="KW-0539">Nucleus</keyword>
<organism evidence="10 11">
    <name type="scientific">Arabis alpina</name>
    <name type="common">Alpine rock-cress</name>
    <dbReference type="NCBI Taxonomy" id="50452"/>
    <lineage>
        <taxon>Eukaryota</taxon>
        <taxon>Viridiplantae</taxon>
        <taxon>Streptophyta</taxon>
        <taxon>Embryophyta</taxon>
        <taxon>Tracheophyta</taxon>
        <taxon>Spermatophyta</taxon>
        <taxon>Magnoliopsida</taxon>
        <taxon>eudicotyledons</taxon>
        <taxon>Gunneridae</taxon>
        <taxon>Pentapetalae</taxon>
        <taxon>rosids</taxon>
        <taxon>malvids</taxon>
        <taxon>Brassicales</taxon>
        <taxon>Brassicaceae</taxon>
        <taxon>Arabideae</taxon>
        <taxon>Arabis</taxon>
    </lineage>
</organism>
<evidence type="ECO:0000256" key="2">
    <source>
        <dbReference type="ARBA" id="ARBA00004906"/>
    </source>
</evidence>
<evidence type="ECO:0000256" key="5">
    <source>
        <dbReference type="ARBA" id="ARBA00023242"/>
    </source>
</evidence>
<evidence type="ECO:0000313" key="11">
    <source>
        <dbReference type="Proteomes" id="UP000029120"/>
    </source>
</evidence>
<dbReference type="InterPro" id="IPR011333">
    <property type="entry name" value="SKP1/BTB/POZ_sf"/>
</dbReference>
<comment type="similarity">
    <text evidence="3 7">Belongs to the SKP1 family.</text>
</comment>
<dbReference type="OrthoDB" id="7827685at2759"/>
<dbReference type="AlphaFoldDB" id="A0A087GZA8"/>
<dbReference type="GO" id="GO:0006511">
    <property type="term" value="P:ubiquitin-dependent protein catabolic process"/>
    <property type="evidence" value="ECO:0007669"/>
    <property type="project" value="InterPro"/>
</dbReference>
<keyword evidence="11" id="KW-1185">Reference proteome</keyword>
<dbReference type="InterPro" id="IPR016897">
    <property type="entry name" value="SKP1"/>
</dbReference>
<dbReference type="Pfam" id="PF01466">
    <property type="entry name" value="Skp1"/>
    <property type="match status" value="1"/>
</dbReference>